<dbReference type="InterPro" id="IPR001005">
    <property type="entry name" value="SANT/Myb"/>
</dbReference>
<name>A0A175W5F1_9PEZI</name>
<dbReference type="Proteomes" id="UP000078237">
    <property type="component" value="Unassembled WGS sequence"/>
</dbReference>
<dbReference type="PROSITE" id="PS50090">
    <property type="entry name" value="MYB_LIKE"/>
    <property type="match status" value="1"/>
</dbReference>
<dbReference type="Pfam" id="PF13921">
    <property type="entry name" value="Myb_DNA-bind_6"/>
    <property type="match status" value="1"/>
</dbReference>
<feature type="region of interest" description="Disordered" evidence="1">
    <location>
        <begin position="233"/>
        <end position="367"/>
    </location>
</feature>
<dbReference type="EMBL" id="LCTW02000130">
    <property type="protein sequence ID" value="KXX78194.1"/>
    <property type="molecule type" value="Genomic_DNA"/>
</dbReference>
<feature type="domain" description="Myb-like" evidence="2">
    <location>
        <begin position="130"/>
        <end position="174"/>
    </location>
</feature>
<feature type="compositionally biased region" description="Pro residues" evidence="1">
    <location>
        <begin position="318"/>
        <end position="327"/>
    </location>
</feature>
<reference evidence="3 4" key="1">
    <citation type="journal article" date="2016" name="Genome Announc.">
        <title>Genome Sequence of Madurella mycetomatis mm55, Isolated from a Human Mycetoma Case in Sudan.</title>
        <authorList>
            <person name="Smit S."/>
            <person name="Derks M.F."/>
            <person name="Bervoets S."/>
            <person name="Fahal A."/>
            <person name="van Leeuwen W."/>
            <person name="van Belkum A."/>
            <person name="van de Sande W.W."/>
        </authorList>
    </citation>
    <scope>NUCLEOTIDE SEQUENCE [LARGE SCALE GENOMIC DNA]</scope>
    <source>
        <strain evidence="4">mm55</strain>
    </source>
</reference>
<feature type="region of interest" description="Disordered" evidence="1">
    <location>
        <begin position="1"/>
        <end position="115"/>
    </location>
</feature>
<feature type="compositionally biased region" description="Pro residues" evidence="1">
    <location>
        <begin position="339"/>
        <end position="349"/>
    </location>
</feature>
<dbReference type="Gene3D" id="1.10.10.60">
    <property type="entry name" value="Homeodomain-like"/>
    <property type="match status" value="1"/>
</dbReference>
<gene>
    <name evidence="3" type="ORF">MMYC01_205498</name>
</gene>
<evidence type="ECO:0000313" key="3">
    <source>
        <dbReference type="EMBL" id="KXX78194.1"/>
    </source>
</evidence>
<dbReference type="AlphaFoldDB" id="A0A175W5F1"/>
<dbReference type="OrthoDB" id="4151352at2759"/>
<evidence type="ECO:0000313" key="4">
    <source>
        <dbReference type="Proteomes" id="UP000078237"/>
    </source>
</evidence>
<comment type="caution">
    <text evidence="3">The sequence shown here is derived from an EMBL/GenBank/DDBJ whole genome shotgun (WGS) entry which is preliminary data.</text>
</comment>
<dbReference type="STRING" id="100816.A0A175W5F1"/>
<sequence length="367" mass="39632">MNRAATEARSWTRHPPRHPNRDAGMNQGTEVAARRDSEDWDANADNRRYHPGATRQTTAGSSASHQQAPASTVPPMSTNNAGPPPAPLDTQMRDVTLDDEGPAGAGLAPEPTGEETAALSEYPYSVYNPGTWTAADDRTLILARSRGQNWADLQRAHFPTKTANACRKRYERLVERRGIQDYSARKMEMVANEYMNMRKEIWSGLAERVGMKWEIVEAMCLSAGLRTIQSNARSYTNRARRDSRLSQRAWGHQADAGPIPPPSGPVGTEFGTAFVRPRPGERDALARNPSAADGDSRGGAGLMPPPPPIAATSAPFTGPLPPMPQVPFPGYLNGRSSGPPGPTGPPAEAPPARRGPAWQGSHFRGPI</sequence>
<protein>
    <recommendedName>
        <fullName evidence="2">Myb-like domain-containing protein</fullName>
    </recommendedName>
</protein>
<feature type="compositionally biased region" description="Polar residues" evidence="1">
    <location>
        <begin position="54"/>
        <end position="81"/>
    </location>
</feature>
<accession>A0A175W5F1</accession>
<dbReference type="InterPro" id="IPR009057">
    <property type="entry name" value="Homeodomain-like_sf"/>
</dbReference>
<proteinExistence type="predicted"/>
<dbReference type="SUPFAM" id="SSF46689">
    <property type="entry name" value="Homeodomain-like"/>
    <property type="match status" value="1"/>
</dbReference>
<keyword evidence="4" id="KW-1185">Reference proteome</keyword>
<evidence type="ECO:0000256" key="1">
    <source>
        <dbReference type="SAM" id="MobiDB-lite"/>
    </source>
</evidence>
<evidence type="ECO:0000259" key="2">
    <source>
        <dbReference type="PROSITE" id="PS50090"/>
    </source>
</evidence>
<organism evidence="3 4">
    <name type="scientific">Madurella mycetomatis</name>
    <dbReference type="NCBI Taxonomy" id="100816"/>
    <lineage>
        <taxon>Eukaryota</taxon>
        <taxon>Fungi</taxon>
        <taxon>Dikarya</taxon>
        <taxon>Ascomycota</taxon>
        <taxon>Pezizomycotina</taxon>
        <taxon>Sordariomycetes</taxon>
        <taxon>Sordariomycetidae</taxon>
        <taxon>Sordariales</taxon>
        <taxon>Sordariales incertae sedis</taxon>
        <taxon>Madurella</taxon>
    </lineage>
</organism>
<dbReference type="CDD" id="cd00167">
    <property type="entry name" value="SANT"/>
    <property type="match status" value="1"/>
</dbReference>
<dbReference type="VEuPathDB" id="FungiDB:MMYC01_205498"/>